<accession>A0A6A4P211</accession>
<dbReference type="EMBL" id="WOCE01000017">
    <property type="protein sequence ID" value="KAE9595461.1"/>
    <property type="molecule type" value="Genomic_DNA"/>
</dbReference>
<gene>
    <name evidence="1" type="ORF">Lalb_Chr17g0339041</name>
</gene>
<proteinExistence type="predicted"/>
<dbReference type="AlphaFoldDB" id="A0A6A4P211"/>
<organism evidence="1 2">
    <name type="scientific">Lupinus albus</name>
    <name type="common">White lupine</name>
    <name type="synonym">Lupinus termis</name>
    <dbReference type="NCBI Taxonomy" id="3870"/>
    <lineage>
        <taxon>Eukaryota</taxon>
        <taxon>Viridiplantae</taxon>
        <taxon>Streptophyta</taxon>
        <taxon>Embryophyta</taxon>
        <taxon>Tracheophyta</taxon>
        <taxon>Spermatophyta</taxon>
        <taxon>Magnoliopsida</taxon>
        <taxon>eudicotyledons</taxon>
        <taxon>Gunneridae</taxon>
        <taxon>Pentapetalae</taxon>
        <taxon>rosids</taxon>
        <taxon>fabids</taxon>
        <taxon>Fabales</taxon>
        <taxon>Fabaceae</taxon>
        <taxon>Papilionoideae</taxon>
        <taxon>50 kb inversion clade</taxon>
        <taxon>genistoids sensu lato</taxon>
        <taxon>core genistoids</taxon>
        <taxon>Genisteae</taxon>
        <taxon>Lupinus</taxon>
    </lineage>
</organism>
<name>A0A6A4P211_LUPAL</name>
<dbReference type="Proteomes" id="UP000447434">
    <property type="component" value="Chromosome 17"/>
</dbReference>
<comment type="caution">
    <text evidence="1">The sequence shown here is derived from an EMBL/GenBank/DDBJ whole genome shotgun (WGS) entry which is preliminary data.</text>
</comment>
<reference evidence="2" key="1">
    <citation type="journal article" date="2020" name="Nat. Commun.">
        <title>Genome sequence of the cluster root forming white lupin.</title>
        <authorList>
            <person name="Hufnagel B."/>
            <person name="Marques A."/>
            <person name="Soriano A."/>
            <person name="Marques L."/>
            <person name="Divol F."/>
            <person name="Doumas P."/>
            <person name="Sallet E."/>
            <person name="Mancinotti D."/>
            <person name="Carrere S."/>
            <person name="Marande W."/>
            <person name="Arribat S."/>
            <person name="Keller J."/>
            <person name="Huneau C."/>
            <person name="Blein T."/>
            <person name="Aime D."/>
            <person name="Laguerre M."/>
            <person name="Taylor J."/>
            <person name="Schubert V."/>
            <person name="Nelson M."/>
            <person name="Geu-Flores F."/>
            <person name="Crespi M."/>
            <person name="Gallardo-Guerrero K."/>
            <person name="Delaux P.-M."/>
            <person name="Salse J."/>
            <person name="Berges H."/>
            <person name="Guyot R."/>
            <person name="Gouzy J."/>
            <person name="Peret B."/>
        </authorList>
    </citation>
    <scope>NUCLEOTIDE SEQUENCE [LARGE SCALE GENOMIC DNA]</scope>
    <source>
        <strain evidence="2">cv. Amiga</strain>
    </source>
</reference>
<evidence type="ECO:0000313" key="1">
    <source>
        <dbReference type="EMBL" id="KAE9595461.1"/>
    </source>
</evidence>
<keyword evidence="2" id="KW-1185">Reference proteome</keyword>
<sequence>MCESLVWSKMNMSCLYVVVNKIIDFCCCLVGTRNDPKIGGGIGGNCKATKDQTQHSPR</sequence>
<protein>
    <submittedName>
        <fullName evidence="1">Uncharacterized protein</fullName>
    </submittedName>
</protein>
<evidence type="ECO:0000313" key="2">
    <source>
        <dbReference type="Proteomes" id="UP000447434"/>
    </source>
</evidence>